<accession>A0A917WUI3</accession>
<dbReference type="Proteomes" id="UP000642070">
    <property type="component" value="Unassembled WGS sequence"/>
</dbReference>
<evidence type="ECO:0000313" key="2">
    <source>
        <dbReference type="Proteomes" id="UP000642070"/>
    </source>
</evidence>
<protein>
    <submittedName>
        <fullName evidence="1">Uncharacterized protein</fullName>
    </submittedName>
</protein>
<evidence type="ECO:0000313" key="1">
    <source>
        <dbReference type="EMBL" id="GGM29134.1"/>
    </source>
</evidence>
<gene>
    <name evidence="1" type="ORF">GCM10007977_033010</name>
</gene>
<reference evidence="1" key="1">
    <citation type="journal article" date="2014" name="Int. J. Syst. Evol. Microbiol.">
        <title>Complete genome sequence of Corynebacterium casei LMG S-19264T (=DSM 44701T), isolated from a smear-ripened cheese.</title>
        <authorList>
            <consortium name="US DOE Joint Genome Institute (JGI-PGF)"/>
            <person name="Walter F."/>
            <person name="Albersmeier A."/>
            <person name="Kalinowski J."/>
            <person name="Ruckert C."/>
        </authorList>
    </citation>
    <scope>NUCLEOTIDE SEQUENCE</scope>
    <source>
        <strain evidence="1">JCM 19831</strain>
    </source>
</reference>
<proteinExistence type="predicted"/>
<sequence length="45" mass="4903">MAAYGGNPRLEHVTLDADHALSGRRVALIRTVAAFLDRALGTIRR</sequence>
<dbReference type="EMBL" id="BMPI01000014">
    <property type="protein sequence ID" value="GGM29134.1"/>
    <property type="molecule type" value="Genomic_DNA"/>
</dbReference>
<comment type="caution">
    <text evidence="1">The sequence shown here is derived from an EMBL/GenBank/DDBJ whole genome shotgun (WGS) entry which is preliminary data.</text>
</comment>
<organism evidence="1 2">
    <name type="scientific">Dactylosporangium sucinum</name>
    <dbReference type="NCBI Taxonomy" id="1424081"/>
    <lineage>
        <taxon>Bacteria</taxon>
        <taxon>Bacillati</taxon>
        <taxon>Actinomycetota</taxon>
        <taxon>Actinomycetes</taxon>
        <taxon>Micromonosporales</taxon>
        <taxon>Micromonosporaceae</taxon>
        <taxon>Dactylosporangium</taxon>
    </lineage>
</organism>
<reference evidence="1" key="2">
    <citation type="submission" date="2020-09" db="EMBL/GenBank/DDBJ databases">
        <authorList>
            <person name="Sun Q."/>
            <person name="Ohkuma M."/>
        </authorList>
    </citation>
    <scope>NUCLEOTIDE SEQUENCE</scope>
    <source>
        <strain evidence="1">JCM 19831</strain>
    </source>
</reference>
<dbReference type="AlphaFoldDB" id="A0A917WUI3"/>
<name>A0A917WUI3_9ACTN</name>
<keyword evidence="2" id="KW-1185">Reference proteome</keyword>